<proteinExistence type="predicted"/>
<name>A0ABW5VLJ1_9MICO</name>
<feature type="domain" description="Helix-turn-helix" evidence="2">
    <location>
        <begin position="4"/>
        <end position="54"/>
    </location>
</feature>
<evidence type="ECO:0000256" key="1">
    <source>
        <dbReference type="SAM" id="MobiDB-lite"/>
    </source>
</evidence>
<comment type="caution">
    <text evidence="3">The sequence shown here is derived from an EMBL/GenBank/DDBJ whole genome shotgun (WGS) entry which is preliminary data.</text>
</comment>
<protein>
    <submittedName>
        <fullName evidence="3">Helix-turn-helix domain-containing protein</fullName>
    </submittedName>
</protein>
<sequence length="74" mass="8336">MADLTTKDVAVELKCAPGTVRGLIQSHELRAYRLADGGPYRVTPEALAEFRAQREAERHDPWTRSQDRRKTTAA</sequence>
<dbReference type="EMBL" id="JBHUOG010000001">
    <property type="protein sequence ID" value="MFD2792543.1"/>
    <property type="molecule type" value="Genomic_DNA"/>
</dbReference>
<evidence type="ECO:0000313" key="3">
    <source>
        <dbReference type="EMBL" id="MFD2792543.1"/>
    </source>
</evidence>
<evidence type="ECO:0000259" key="2">
    <source>
        <dbReference type="Pfam" id="PF12728"/>
    </source>
</evidence>
<organism evidence="3 4">
    <name type="scientific">Promicromonospora vindobonensis</name>
    <dbReference type="NCBI Taxonomy" id="195748"/>
    <lineage>
        <taxon>Bacteria</taxon>
        <taxon>Bacillati</taxon>
        <taxon>Actinomycetota</taxon>
        <taxon>Actinomycetes</taxon>
        <taxon>Micrococcales</taxon>
        <taxon>Promicromonosporaceae</taxon>
        <taxon>Promicromonospora</taxon>
    </lineage>
</organism>
<accession>A0ABW5VLJ1</accession>
<evidence type="ECO:0000313" key="4">
    <source>
        <dbReference type="Proteomes" id="UP001597479"/>
    </source>
</evidence>
<reference evidence="4" key="1">
    <citation type="journal article" date="2019" name="Int. J. Syst. Evol. Microbiol.">
        <title>The Global Catalogue of Microorganisms (GCM) 10K type strain sequencing project: providing services to taxonomists for standard genome sequencing and annotation.</title>
        <authorList>
            <consortium name="The Broad Institute Genomics Platform"/>
            <consortium name="The Broad Institute Genome Sequencing Center for Infectious Disease"/>
            <person name="Wu L."/>
            <person name="Ma J."/>
        </authorList>
    </citation>
    <scope>NUCLEOTIDE SEQUENCE [LARGE SCALE GENOMIC DNA]</scope>
    <source>
        <strain evidence="4">CCM 7044</strain>
    </source>
</reference>
<gene>
    <name evidence="3" type="ORF">ACFS27_03180</name>
</gene>
<feature type="region of interest" description="Disordered" evidence="1">
    <location>
        <begin position="51"/>
        <end position="74"/>
    </location>
</feature>
<keyword evidence="4" id="KW-1185">Reference proteome</keyword>
<dbReference type="Proteomes" id="UP001597479">
    <property type="component" value="Unassembled WGS sequence"/>
</dbReference>
<dbReference type="InterPro" id="IPR010093">
    <property type="entry name" value="SinI_DNA-bd"/>
</dbReference>
<dbReference type="RefSeq" id="WP_377180264.1">
    <property type="nucleotide sequence ID" value="NZ_JBHUOG010000001.1"/>
</dbReference>
<dbReference type="InterPro" id="IPR041657">
    <property type="entry name" value="HTH_17"/>
</dbReference>
<dbReference type="NCBIfam" id="TIGR01764">
    <property type="entry name" value="excise"/>
    <property type="match status" value="1"/>
</dbReference>
<dbReference type="Pfam" id="PF12728">
    <property type="entry name" value="HTH_17"/>
    <property type="match status" value="1"/>
</dbReference>
<dbReference type="Gene3D" id="1.10.1660.10">
    <property type="match status" value="1"/>
</dbReference>